<evidence type="ECO:0000256" key="1">
    <source>
        <dbReference type="SAM" id="MobiDB-lite"/>
    </source>
</evidence>
<dbReference type="OrthoDB" id="3219396at2759"/>
<feature type="domain" description="F-box" evidence="2">
    <location>
        <begin position="27"/>
        <end position="73"/>
    </location>
</feature>
<feature type="region of interest" description="Disordered" evidence="1">
    <location>
        <begin position="1"/>
        <end position="22"/>
    </location>
</feature>
<name>A0A9X0DNW9_9HELO</name>
<dbReference type="InterPro" id="IPR015943">
    <property type="entry name" value="WD40/YVTN_repeat-like_dom_sf"/>
</dbReference>
<keyword evidence="4" id="KW-1185">Reference proteome</keyword>
<dbReference type="InterPro" id="IPR001810">
    <property type="entry name" value="F-box_dom"/>
</dbReference>
<comment type="caution">
    <text evidence="3">The sequence shown here is derived from an EMBL/GenBank/DDBJ whole genome shotgun (WGS) entry which is preliminary data.</text>
</comment>
<protein>
    <recommendedName>
        <fullName evidence="2">F-box domain-containing protein</fullName>
    </recommendedName>
</protein>
<dbReference type="Pfam" id="PF12937">
    <property type="entry name" value="F-box-like"/>
    <property type="match status" value="1"/>
</dbReference>
<proteinExistence type="predicted"/>
<dbReference type="PROSITE" id="PS50181">
    <property type="entry name" value="FBOX"/>
    <property type="match status" value="1"/>
</dbReference>
<sequence length="611" mass="68254">MPKRRRSSTSQNELPITKKHCLPPNKRDHISHLSSELLIRILHNLPIETLLSCHSVSQYFYTLSHDSQLWKSLYYSRFVLPRALRIPGIKNKEKLNNGRSAEGQREEGKGKGDGDRFRFSSRRSRWLDEERLRSRGDGKKTNWKRQYKLRHNWAKGACEVKEIEIAEKGSVPSMLVRLAGGVVVTVGEMEGLKAWNLKGRELITTCEVGEGSPTCLAVDEQDGEKGKLGIVIGFKDGGWGTWELDVGNRMFRRKYRHPPSSNGMLSAVAYAHPYILSITEGQLLSFYTLNPTKSIRESKDDGTTINIQKKESQPRPYLLTSLKSHSSWPPLSLSIRLTPTTIIASIAYTLPTYLSGYTISIQELHFTTSPPSSPPTLTTSRLTTSFPPGFHPLTTNSSPTLLSRPTTLSYAHPYILATHPDNTLSLYLCTSTHTSLTLSPPQKLFGHTSSISFASITSRGKAVSVSERGGELRVWELEPGMFKRGGGAGEDRSVRVGEGRESRAVRGGVEEIGQKRNDGRRKGKDLEKKLWVGFDEEMVIVLKLSVKDSGCECEDDEKEGDTMNSLNSLNDGHDENRLILERTKGRGNGNGNGNGNEKRSIQQRLVIYDFT</sequence>
<dbReference type="Gene3D" id="2.130.10.10">
    <property type="entry name" value="YVTN repeat-like/Quinoprotein amine dehydrogenase"/>
    <property type="match status" value="1"/>
</dbReference>
<reference evidence="3" key="1">
    <citation type="submission" date="2022-11" db="EMBL/GenBank/DDBJ databases">
        <title>Genome Resource of Sclerotinia nivalis Strain SnTB1, a Plant Pathogen Isolated from American Ginseng.</title>
        <authorList>
            <person name="Fan S."/>
        </authorList>
    </citation>
    <scope>NUCLEOTIDE SEQUENCE</scope>
    <source>
        <strain evidence="3">SnTB1</strain>
    </source>
</reference>
<dbReference type="Gene3D" id="1.20.1280.50">
    <property type="match status" value="1"/>
</dbReference>
<dbReference type="SUPFAM" id="SSF81383">
    <property type="entry name" value="F-box domain"/>
    <property type="match status" value="1"/>
</dbReference>
<feature type="region of interest" description="Disordered" evidence="1">
    <location>
        <begin position="555"/>
        <end position="574"/>
    </location>
</feature>
<accession>A0A9X0DNW9</accession>
<dbReference type="Proteomes" id="UP001152300">
    <property type="component" value="Unassembled WGS sequence"/>
</dbReference>
<gene>
    <name evidence="3" type="ORF">OCU04_002731</name>
</gene>
<dbReference type="InterPro" id="IPR036047">
    <property type="entry name" value="F-box-like_dom_sf"/>
</dbReference>
<dbReference type="Pfam" id="PF25499">
    <property type="entry name" value="Beta-prop_pof12"/>
    <property type="match status" value="1"/>
</dbReference>
<evidence type="ECO:0000313" key="3">
    <source>
        <dbReference type="EMBL" id="KAJ8069060.1"/>
    </source>
</evidence>
<evidence type="ECO:0000259" key="2">
    <source>
        <dbReference type="PROSITE" id="PS50181"/>
    </source>
</evidence>
<dbReference type="EMBL" id="JAPEIS010000002">
    <property type="protein sequence ID" value="KAJ8069060.1"/>
    <property type="molecule type" value="Genomic_DNA"/>
</dbReference>
<organism evidence="3 4">
    <name type="scientific">Sclerotinia nivalis</name>
    <dbReference type="NCBI Taxonomy" id="352851"/>
    <lineage>
        <taxon>Eukaryota</taxon>
        <taxon>Fungi</taxon>
        <taxon>Dikarya</taxon>
        <taxon>Ascomycota</taxon>
        <taxon>Pezizomycotina</taxon>
        <taxon>Leotiomycetes</taxon>
        <taxon>Helotiales</taxon>
        <taxon>Sclerotiniaceae</taxon>
        <taxon>Sclerotinia</taxon>
    </lineage>
</organism>
<dbReference type="SUPFAM" id="SSF50978">
    <property type="entry name" value="WD40 repeat-like"/>
    <property type="match status" value="1"/>
</dbReference>
<feature type="region of interest" description="Disordered" evidence="1">
    <location>
        <begin position="94"/>
        <end position="118"/>
    </location>
</feature>
<dbReference type="AlphaFoldDB" id="A0A9X0DNW9"/>
<evidence type="ECO:0000313" key="4">
    <source>
        <dbReference type="Proteomes" id="UP001152300"/>
    </source>
</evidence>
<dbReference type="InterPro" id="IPR036322">
    <property type="entry name" value="WD40_repeat_dom_sf"/>
</dbReference>